<feature type="transmembrane region" description="Helical" evidence="1">
    <location>
        <begin position="230"/>
        <end position="250"/>
    </location>
</feature>
<feature type="transmembrane region" description="Helical" evidence="1">
    <location>
        <begin position="555"/>
        <end position="575"/>
    </location>
</feature>
<feature type="transmembrane region" description="Helical" evidence="1">
    <location>
        <begin position="131"/>
        <end position="149"/>
    </location>
</feature>
<dbReference type="RefSeq" id="WP_394824066.1">
    <property type="nucleotide sequence ID" value="NZ_CP089984.1"/>
</dbReference>
<dbReference type="EMBL" id="CP089984">
    <property type="protein sequence ID" value="WXB14446.1"/>
    <property type="molecule type" value="Genomic_DNA"/>
</dbReference>
<accession>A0ABZ2LXF7</accession>
<protein>
    <submittedName>
        <fullName evidence="2">YfhO family protein</fullName>
    </submittedName>
</protein>
<evidence type="ECO:0000313" key="3">
    <source>
        <dbReference type="Proteomes" id="UP001370348"/>
    </source>
</evidence>
<feature type="transmembrane region" description="Helical" evidence="1">
    <location>
        <begin position="93"/>
        <end position="119"/>
    </location>
</feature>
<feature type="transmembrane region" description="Helical" evidence="1">
    <location>
        <begin position="322"/>
        <end position="344"/>
    </location>
</feature>
<evidence type="ECO:0000313" key="2">
    <source>
        <dbReference type="EMBL" id="WXB14446.1"/>
    </source>
</evidence>
<keyword evidence="1" id="KW-0472">Membrane</keyword>
<dbReference type="InterPro" id="IPR018580">
    <property type="entry name" value="Uncharacterised_YfhO"/>
</dbReference>
<feature type="transmembrane region" description="Helical" evidence="1">
    <location>
        <begin position="395"/>
        <end position="419"/>
    </location>
</feature>
<feature type="transmembrane region" description="Helical" evidence="1">
    <location>
        <begin position="297"/>
        <end position="315"/>
    </location>
</feature>
<feature type="transmembrane region" description="Helical" evidence="1">
    <location>
        <begin position="20"/>
        <end position="40"/>
    </location>
</feature>
<evidence type="ECO:0000256" key="1">
    <source>
        <dbReference type="SAM" id="Phobius"/>
    </source>
</evidence>
<keyword evidence="1" id="KW-1133">Transmembrane helix</keyword>
<keyword evidence="1" id="KW-0812">Transmembrane</keyword>
<sequence>MPNPSSPEPPIASLRVRAAILGSLAVVMSTLAWYTMLGAYPRTQQGDGMTFHKTIDAARVSVLRYHELPLWNPYECGGIPLWDNPQQVAAAPLAWPALIVGTTAAMYFWYVIHGAFGFLSMWLLCRYELRASWMAAFIGSCAWAFNGFHQHHYSGGHLAFVAFEYFPLAILLWRRAEADLRAAVGLGVLVAWMFYEGAVYPLPHLALFLGAETLTRAWPARRLLPIARAAAVVLVVGFVLGAARILPVLAQIRAHARELGVEGDVLRGKTFLRMFLARHHEREVPGQEYVWTEYNTYLGPIILVLALVGIALAGLRYAWIYALLALAVALMFGHFAHLAPWSILKGHVFPFKEMRVPSRFRCETSLFLAMFAAIGLDELREMIRSRTKSIEHATAAGTLLVALACIGVGDMLSVSLSWIETRFTNPSAGKVVPAAHLYYGGPRLATFIDQPQQNRGELDCWDEWGFSAGAPLWQGDLPQARGATSDVVVEAVNRTQNTFTMDVTAANAGRVLVNSAYDRGWRTDTGTLLEVDKQLVLELPAGRHHVRLHYWPHGLTLGFVLTLMGIAATTAYFVWERRRRRPISASA</sequence>
<feature type="transmembrane region" description="Helical" evidence="1">
    <location>
        <begin position="155"/>
        <end position="173"/>
    </location>
</feature>
<name>A0ABZ2LXF7_9BACT</name>
<keyword evidence="3" id="KW-1185">Reference proteome</keyword>
<gene>
    <name evidence="2" type="ORF">LZC94_42305</name>
</gene>
<organism evidence="2 3">
    <name type="scientific">Pendulispora albinea</name>
    <dbReference type="NCBI Taxonomy" id="2741071"/>
    <lineage>
        <taxon>Bacteria</taxon>
        <taxon>Pseudomonadati</taxon>
        <taxon>Myxococcota</taxon>
        <taxon>Myxococcia</taxon>
        <taxon>Myxococcales</taxon>
        <taxon>Sorangiineae</taxon>
        <taxon>Pendulisporaceae</taxon>
        <taxon>Pendulispora</taxon>
    </lineage>
</organism>
<reference evidence="2 3" key="1">
    <citation type="submission" date="2021-12" db="EMBL/GenBank/DDBJ databases">
        <title>Discovery of the Pendulisporaceae a myxobacterial family with distinct sporulation behavior and unique specialized metabolism.</title>
        <authorList>
            <person name="Garcia R."/>
            <person name="Popoff A."/>
            <person name="Bader C.D."/>
            <person name="Loehr J."/>
            <person name="Walesch S."/>
            <person name="Walt C."/>
            <person name="Boldt J."/>
            <person name="Bunk B."/>
            <person name="Haeckl F.J.F.P.J."/>
            <person name="Gunesch A.P."/>
            <person name="Birkelbach J."/>
            <person name="Nuebel U."/>
            <person name="Pietschmann T."/>
            <person name="Bach T."/>
            <person name="Mueller R."/>
        </authorList>
    </citation>
    <scope>NUCLEOTIDE SEQUENCE [LARGE SCALE GENOMIC DNA]</scope>
    <source>
        <strain evidence="2 3">MSr11954</strain>
    </source>
</reference>
<dbReference type="Proteomes" id="UP001370348">
    <property type="component" value="Chromosome"/>
</dbReference>
<dbReference type="PANTHER" id="PTHR38454">
    <property type="entry name" value="INTEGRAL MEMBRANE PROTEIN-RELATED"/>
    <property type="match status" value="1"/>
</dbReference>
<proteinExistence type="predicted"/>
<dbReference type="PANTHER" id="PTHR38454:SF1">
    <property type="entry name" value="INTEGRAL MEMBRANE PROTEIN"/>
    <property type="match status" value="1"/>
</dbReference>
<feature type="transmembrane region" description="Helical" evidence="1">
    <location>
        <begin position="364"/>
        <end position="383"/>
    </location>
</feature>